<name>X1BUT1_9ZZZZ</name>
<feature type="non-terminal residue" evidence="1">
    <location>
        <position position="1"/>
    </location>
</feature>
<comment type="caution">
    <text evidence="1">The sequence shown here is derived from an EMBL/GenBank/DDBJ whole genome shotgun (WGS) entry which is preliminary data.</text>
</comment>
<protein>
    <submittedName>
        <fullName evidence="1">Uncharacterized protein</fullName>
    </submittedName>
</protein>
<reference evidence="1" key="1">
    <citation type="journal article" date="2014" name="Front. Microbiol.">
        <title>High frequency of phylogenetically diverse reductive dehalogenase-homologous genes in deep subseafloor sedimentary metagenomes.</title>
        <authorList>
            <person name="Kawai M."/>
            <person name="Futagami T."/>
            <person name="Toyoda A."/>
            <person name="Takaki Y."/>
            <person name="Nishi S."/>
            <person name="Hori S."/>
            <person name="Arai W."/>
            <person name="Tsubouchi T."/>
            <person name="Morono Y."/>
            <person name="Uchiyama I."/>
            <person name="Ito T."/>
            <person name="Fujiyama A."/>
            <person name="Inagaki F."/>
            <person name="Takami H."/>
        </authorList>
    </citation>
    <scope>NUCLEOTIDE SEQUENCE</scope>
    <source>
        <strain evidence="1">Expedition CK06-06</strain>
    </source>
</reference>
<evidence type="ECO:0000313" key="1">
    <source>
        <dbReference type="EMBL" id="GAG99499.1"/>
    </source>
</evidence>
<dbReference type="AlphaFoldDB" id="X1BUT1"/>
<proteinExistence type="predicted"/>
<organism evidence="1">
    <name type="scientific">marine sediment metagenome</name>
    <dbReference type="NCBI Taxonomy" id="412755"/>
    <lineage>
        <taxon>unclassified sequences</taxon>
        <taxon>metagenomes</taxon>
        <taxon>ecological metagenomes</taxon>
    </lineage>
</organism>
<accession>X1BUT1</accession>
<dbReference type="EMBL" id="BART01022688">
    <property type="protein sequence ID" value="GAG99499.1"/>
    <property type="molecule type" value="Genomic_DNA"/>
</dbReference>
<gene>
    <name evidence="1" type="ORF">S01H4_41478</name>
</gene>
<sequence length="36" mass="4103">SGSNSREEVIQSLQNIFIQVDLSLKLVKGKIREIFL</sequence>